<dbReference type="SUPFAM" id="SSF46785">
    <property type="entry name" value="Winged helix' DNA-binding domain"/>
    <property type="match status" value="1"/>
</dbReference>
<dbReference type="InterPro" id="IPR036390">
    <property type="entry name" value="WH_DNA-bd_sf"/>
</dbReference>
<feature type="compositionally biased region" description="Low complexity" evidence="7">
    <location>
        <begin position="226"/>
        <end position="239"/>
    </location>
</feature>
<dbReference type="PRINTS" id="PR00053">
    <property type="entry name" value="FORKHEAD"/>
</dbReference>
<keyword evidence="5 6" id="KW-0539">Nucleus</keyword>
<reference evidence="10" key="1">
    <citation type="journal article" name="Sci. Rep.">
        <title>Analysis of Fox genes in Schmidtea mediterranea reveals new families and a conserved role of Smed-foxO in controlling cell death.</title>
        <authorList>
            <person name="Pascual-Carreras E."/>
            <person name="Herrera-Ubeda C."/>
            <person name="Rossello M."/>
            <person name="Coronel-Cordoba P."/>
            <person name="Garcia-Fernandez J."/>
            <person name="Salo E."/>
            <person name="Adell T."/>
        </authorList>
    </citation>
    <scope>NUCLEOTIDE SEQUENCE</scope>
</reference>
<protein>
    <submittedName>
        <fullName evidence="10">Forkhead box K2</fullName>
    </submittedName>
</protein>
<accession>A0A822ZZC7</accession>
<feature type="region of interest" description="Disordered" evidence="7">
    <location>
        <begin position="743"/>
        <end position="763"/>
    </location>
</feature>
<evidence type="ECO:0000256" key="2">
    <source>
        <dbReference type="ARBA" id="ARBA00023015"/>
    </source>
</evidence>
<dbReference type="GO" id="GO:0043565">
    <property type="term" value="F:sequence-specific DNA binding"/>
    <property type="evidence" value="ECO:0007669"/>
    <property type="project" value="InterPro"/>
</dbReference>
<dbReference type="Gene3D" id="1.10.10.10">
    <property type="entry name" value="Winged helix-like DNA-binding domain superfamily/Winged helix DNA-binding domain"/>
    <property type="match status" value="1"/>
</dbReference>
<comment type="subcellular location">
    <subcellularLocation>
        <location evidence="1 6">Nucleus</location>
    </subcellularLocation>
</comment>
<organism evidence="10">
    <name type="scientific">Schmidtea mediterranea</name>
    <name type="common">Freshwater planarian flatworm</name>
    <dbReference type="NCBI Taxonomy" id="79327"/>
    <lineage>
        <taxon>Eukaryota</taxon>
        <taxon>Metazoa</taxon>
        <taxon>Spiralia</taxon>
        <taxon>Lophotrochozoa</taxon>
        <taxon>Platyhelminthes</taxon>
        <taxon>Rhabditophora</taxon>
        <taxon>Seriata</taxon>
        <taxon>Tricladida</taxon>
        <taxon>Continenticola</taxon>
        <taxon>Geoplanoidea</taxon>
        <taxon>Dugesiidae</taxon>
        <taxon>Schmidtea</taxon>
    </lineage>
</organism>
<dbReference type="InterPro" id="IPR036388">
    <property type="entry name" value="WH-like_DNA-bd_sf"/>
</dbReference>
<feature type="region of interest" description="Disordered" evidence="7">
    <location>
        <begin position="683"/>
        <end position="711"/>
    </location>
</feature>
<feature type="compositionally biased region" description="Basic and acidic residues" evidence="7">
    <location>
        <begin position="688"/>
        <end position="700"/>
    </location>
</feature>
<keyword evidence="4" id="KW-0804">Transcription</keyword>
<dbReference type="PROSITE" id="PS00658">
    <property type="entry name" value="FORK_HEAD_2"/>
    <property type="match status" value="1"/>
</dbReference>
<dbReference type="PANTHER" id="PTHR45881">
    <property type="entry name" value="CHECKPOINT SUPPRESSOR 1-LIKE, ISOFORM A-RELATED"/>
    <property type="match status" value="1"/>
</dbReference>
<evidence type="ECO:0000259" key="9">
    <source>
        <dbReference type="PROSITE" id="PS50039"/>
    </source>
</evidence>
<dbReference type="GO" id="GO:0005634">
    <property type="term" value="C:nucleus"/>
    <property type="evidence" value="ECO:0007669"/>
    <property type="project" value="UniProtKB-SubCell"/>
</dbReference>
<evidence type="ECO:0000256" key="3">
    <source>
        <dbReference type="ARBA" id="ARBA00023125"/>
    </source>
</evidence>
<dbReference type="InterPro" id="IPR030456">
    <property type="entry name" value="TF_fork_head_CS_2"/>
</dbReference>
<keyword evidence="3 6" id="KW-0238">DNA-binding</keyword>
<feature type="domain" description="FHA" evidence="8">
    <location>
        <begin position="42"/>
        <end position="94"/>
    </location>
</feature>
<sequence length="834" mass="93952">MSVDFEDETLKSDSDIIYSDYIEYARITFGNENAYFMKTEKITIGRNSADGTVDIDVGPHTFVSRKHLEMMYSYKKLKIKCLGKNGIFIDNYFKAHSAIPYELPYECTLRFPSTNVEVNVKQLVGRKSGKCNSMESDNDANDFIDTRTLVNSRKRKATQTINENFSYDIFESVNITNKEITINNFDVVPMRRPMEMKRDISDSNMKSDLDRTMTESVIHNESSTINSSPNYNNHNNNSNFVTHHRKPMNSAPVISSGTCTTGLNPKLEQQIPSIINSSHNTTTQTSTISTNKKFQNVCIEKSNTIPQIVLNARPYRSYSYKGEVIYTHNSQVFSSIYDSKDLAIEYGTDTQKPPYSYAQLIVQAVSSSRDRQLTLNGIYNYISKHYPYFKSHDKGWQNSVRHNLSLNRYFIKVPRGQDEPGKGSFWRVDGAYESKLIAQAFRKRRLRSNNCGSICSENIPSASRVFSLSSGRAGSLCAVSDRNAKLNNIFTLRRAGDQKAPTTYVFRKMSDTQQLTENVFGSAAKLISKQSDVNNSSNTISPDNVFHTNHNHNNINISVNSNSKSNTSSKLGQKRIFQPPISMINKPPPSNANGNGNANSNSTIFSIGGKVFSTNKLKPIQLLSTKNSASFVSVKQQSPQQQHHQQTGNKYILISTSQIDNQSSQNSHNNNIHSNQMISITGSGTLNRHQEPDHHSDHQTRASNKPPRINPIILSDNQLEMAHHYKSQQPISPLSVSETCEFPLDEPSQLDSSSTELGPLSPGIKFTQSLQQEDEDDDLDLEMDQFLDSYSILDHSNDIDSPADLYKEAATEIDDYCVWQDECLGLQDVEIEIH</sequence>
<dbReference type="Pfam" id="PF00250">
    <property type="entry name" value="Forkhead"/>
    <property type="match status" value="1"/>
</dbReference>
<keyword evidence="2" id="KW-0805">Transcription regulation</keyword>
<gene>
    <name evidence="10" type="primary">foxK2</name>
</gene>
<dbReference type="SMART" id="SM00240">
    <property type="entry name" value="FHA"/>
    <property type="match status" value="1"/>
</dbReference>
<feature type="region of interest" description="Disordered" evidence="7">
    <location>
        <begin position="220"/>
        <end position="241"/>
    </location>
</feature>
<dbReference type="FunFam" id="1.10.10.10:FF:000030">
    <property type="entry name" value="Forkhead box protein K2"/>
    <property type="match status" value="1"/>
</dbReference>
<evidence type="ECO:0000256" key="4">
    <source>
        <dbReference type="ARBA" id="ARBA00023163"/>
    </source>
</evidence>
<dbReference type="SMART" id="SM00339">
    <property type="entry name" value="FH"/>
    <property type="match status" value="1"/>
</dbReference>
<dbReference type="InterPro" id="IPR001766">
    <property type="entry name" value="Fork_head_dom"/>
</dbReference>
<dbReference type="EMBL" id="BK013032">
    <property type="protein sequence ID" value="DAD52860.1"/>
    <property type="molecule type" value="mRNA"/>
</dbReference>
<dbReference type="PANTHER" id="PTHR45881:SF6">
    <property type="entry name" value="FORK-HEAD DOMAIN-CONTAINING PROTEIN"/>
    <property type="match status" value="1"/>
</dbReference>
<proteinExistence type="evidence at transcript level"/>
<dbReference type="GO" id="GO:0006357">
    <property type="term" value="P:regulation of transcription by RNA polymerase II"/>
    <property type="evidence" value="ECO:0007669"/>
    <property type="project" value="UniProtKB-ARBA"/>
</dbReference>
<dbReference type="GO" id="GO:0045893">
    <property type="term" value="P:positive regulation of DNA-templated transcription"/>
    <property type="evidence" value="ECO:0007669"/>
    <property type="project" value="UniProtKB-ARBA"/>
</dbReference>
<evidence type="ECO:0000256" key="6">
    <source>
        <dbReference type="PROSITE-ProRule" id="PRU00089"/>
    </source>
</evidence>
<dbReference type="SUPFAM" id="SSF49879">
    <property type="entry name" value="SMAD/FHA domain"/>
    <property type="match status" value="1"/>
</dbReference>
<dbReference type="GO" id="GO:0003700">
    <property type="term" value="F:DNA-binding transcription factor activity"/>
    <property type="evidence" value="ECO:0007669"/>
    <property type="project" value="InterPro"/>
</dbReference>
<evidence type="ECO:0000313" key="10">
    <source>
        <dbReference type="EMBL" id="DAD52860.1"/>
    </source>
</evidence>
<evidence type="ECO:0000256" key="5">
    <source>
        <dbReference type="ARBA" id="ARBA00023242"/>
    </source>
</evidence>
<name>A0A822ZZC7_SCHMD</name>
<evidence type="ECO:0000256" key="1">
    <source>
        <dbReference type="ARBA" id="ARBA00004123"/>
    </source>
</evidence>
<dbReference type="AlphaFoldDB" id="A0A822ZZC7"/>
<dbReference type="OrthoDB" id="691130at2759"/>
<evidence type="ECO:0000259" key="8">
    <source>
        <dbReference type="PROSITE" id="PS50006"/>
    </source>
</evidence>
<evidence type="ECO:0000256" key="7">
    <source>
        <dbReference type="SAM" id="MobiDB-lite"/>
    </source>
</evidence>
<dbReference type="InterPro" id="IPR000253">
    <property type="entry name" value="FHA_dom"/>
</dbReference>
<feature type="domain" description="Fork-head" evidence="9">
    <location>
        <begin position="352"/>
        <end position="447"/>
    </location>
</feature>
<dbReference type="InterPro" id="IPR008984">
    <property type="entry name" value="SMAD_FHA_dom_sf"/>
</dbReference>
<feature type="DNA-binding region" description="Fork-head" evidence="6">
    <location>
        <begin position="352"/>
        <end position="447"/>
    </location>
</feature>
<dbReference type="PROSITE" id="PS50039">
    <property type="entry name" value="FORK_HEAD_3"/>
    <property type="match status" value="1"/>
</dbReference>
<dbReference type="PROSITE" id="PS50006">
    <property type="entry name" value="FHA_DOMAIN"/>
    <property type="match status" value="1"/>
</dbReference>